<feature type="transmembrane region" description="Helical" evidence="1">
    <location>
        <begin position="15"/>
        <end position="33"/>
    </location>
</feature>
<gene>
    <name evidence="3" type="ORF">RRF57_011661</name>
</gene>
<dbReference type="InterPro" id="IPR046366">
    <property type="entry name" value="MPAB"/>
</dbReference>
<keyword evidence="1" id="KW-1133">Transmembrane helix</keyword>
<dbReference type="GO" id="GO:0016491">
    <property type="term" value="F:oxidoreductase activity"/>
    <property type="evidence" value="ECO:0007669"/>
    <property type="project" value="InterPro"/>
</dbReference>
<dbReference type="EMBL" id="JAWHQM010000060">
    <property type="protein sequence ID" value="KAK5635949.1"/>
    <property type="molecule type" value="Genomic_DNA"/>
</dbReference>
<sequence>MSSNHGWSPLTSGGLFWLIIPLLLSILCYIVAWRTQRKRGPEEASDHINNLGSMTLEEAYLIKARIAELEFPLIFSAATNAVFFKAEAIPSIAKLVSRAAQRSTPRNGPGATPLDLLGRPGAPATKAAIDRVNYIHGFYRPSSKMSDDDLLYVLSLFALEPIRCIDRFEWRRLTALERRALATLWKALGEALRIPFDRLPSDEEGFDDDALKWLSELEVWGREYEERHREKTPESVFLGEKQLDAWVRGVPRFLRRWARGCVAVLIEPGLRQAMGIETPSTLAIVLVQTVVSVRKFIRRRLYTL</sequence>
<comment type="caution">
    <text evidence="3">The sequence shown here is derived from an EMBL/GenBank/DDBJ whole genome shotgun (WGS) entry which is preliminary data.</text>
</comment>
<keyword evidence="1" id="KW-0472">Membrane</keyword>
<dbReference type="PANTHER" id="PTHR36124:SF1">
    <property type="entry name" value="ER-BOUND OXYGENASE MPAB_MPAB'_RUBBER OXYGENASE CATALYTIC DOMAIN-CONTAINING PROTEIN"/>
    <property type="match status" value="1"/>
</dbReference>
<dbReference type="Pfam" id="PF09995">
    <property type="entry name" value="MPAB_Lcp_cat"/>
    <property type="match status" value="1"/>
</dbReference>
<dbReference type="AlphaFoldDB" id="A0AAN7UX19"/>
<evidence type="ECO:0000256" key="1">
    <source>
        <dbReference type="SAM" id="Phobius"/>
    </source>
</evidence>
<dbReference type="Proteomes" id="UP001305414">
    <property type="component" value="Unassembled WGS sequence"/>
</dbReference>
<proteinExistence type="predicted"/>
<evidence type="ECO:0000259" key="2">
    <source>
        <dbReference type="Pfam" id="PF09995"/>
    </source>
</evidence>
<keyword evidence="1" id="KW-0812">Transmembrane</keyword>
<evidence type="ECO:0000313" key="3">
    <source>
        <dbReference type="EMBL" id="KAK5635949.1"/>
    </source>
</evidence>
<evidence type="ECO:0000313" key="4">
    <source>
        <dbReference type="Proteomes" id="UP001305414"/>
    </source>
</evidence>
<protein>
    <recommendedName>
        <fullName evidence="2">ER-bound oxygenase mpaB/mpaB'/Rubber oxygenase catalytic domain-containing protein</fullName>
    </recommendedName>
</protein>
<feature type="domain" description="ER-bound oxygenase mpaB/mpaB'/Rubber oxygenase catalytic" evidence="2">
    <location>
        <begin position="123"/>
        <end position="284"/>
    </location>
</feature>
<organism evidence="3 4">
    <name type="scientific">Xylaria bambusicola</name>
    <dbReference type="NCBI Taxonomy" id="326684"/>
    <lineage>
        <taxon>Eukaryota</taxon>
        <taxon>Fungi</taxon>
        <taxon>Dikarya</taxon>
        <taxon>Ascomycota</taxon>
        <taxon>Pezizomycotina</taxon>
        <taxon>Sordariomycetes</taxon>
        <taxon>Xylariomycetidae</taxon>
        <taxon>Xylariales</taxon>
        <taxon>Xylariaceae</taxon>
        <taxon>Xylaria</taxon>
    </lineage>
</organism>
<dbReference type="InterPro" id="IPR018713">
    <property type="entry name" value="MPAB/Lcp_cat_dom"/>
</dbReference>
<reference evidence="3 4" key="1">
    <citation type="submission" date="2023-10" db="EMBL/GenBank/DDBJ databases">
        <title>Draft genome sequence of Xylaria bambusicola isolate GMP-LS, the root and basal stem rot pathogen of sugarcane in Indonesia.</title>
        <authorList>
            <person name="Selvaraj P."/>
            <person name="Muralishankar V."/>
            <person name="Muruganantham S."/>
            <person name="Sp S."/>
            <person name="Haryani S."/>
            <person name="Lau K.J.X."/>
            <person name="Naqvi N.I."/>
        </authorList>
    </citation>
    <scope>NUCLEOTIDE SEQUENCE [LARGE SCALE GENOMIC DNA]</scope>
    <source>
        <strain evidence="3">GMP-LS</strain>
    </source>
</reference>
<dbReference type="PANTHER" id="PTHR36124">
    <property type="match status" value="1"/>
</dbReference>
<accession>A0AAN7UX19</accession>
<keyword evidence="4" id="KW-1185">Reference proteome</keyword>
<name>A0AAN7UX19_9PEZI</name>